<name>A0A0F9ZT56_9BACT</name>
<dbReference type="AlphaFoldDB" id="A0A0F9ZT56"/>
<comment type="caution">
    <text evidence="1">The sequence shown here is derived from an EMBL/GenBank/DDBJ whole genome shotgun (WGS) entry which is preliminary data.</text>
</comment>
<proteinExistence type="predicted"/>
<accession>A0A0F9ZT56</accession>
<organism evidence="1 2">
    <name type="scientific">Candidatus Woesebacteria bacterium GW2011_GWA2_33_28</name>
    <dbReference type="NCBI Taxonomy" id="1618561"/>
    <lineage>
        <taxon>Bacteria</taxon>
        <taxon>Candidatus Woeseibacteriota</taxon>
    </lineage>
</organism>
<dbReference type="Proteomes" id="UP000033995">
    <property type="component" value="Unassembled WGS sequence"/>
</dbReference>
<evidence type="ECO:0000313" key="2">
    <source>
        <dbReference type="Proteomes" id="UP000033995"/>
    </source>
</evidence>
<reference evidence="1 2" key="1">
    <citation type="journal article" date="2015" name="Nature">
        <title>rRNA introns, odd ribosomes, and small enigmatic genomes across a large radiation of phyla.</title>
        <authorList>
            <person name="Brown C.T."/>
            <person name="Hug L.A."/>
            <person name="Thomas B.C."/>
            <person name="Sharon I."/>
            <person name="Castelle C.J."/>
            <person name="Singh A."/>
            <person name="Wilkins M.J."/>
            <person name="Williams K.H."/>
            <person name="Banfield J.F."/>
        </authorList>
    </citation>
    <scope>NUCLEOTIDE SEQUENCE [LARGE SCALE GENOMIC DNA]</scope>
</reference>
<sequence>MNYTVSYTDFRKNMSDYADMAIAGKSVTVRDEKRGMPIFKIVKADEEDFDWNEYIKFVESLGGSGLLASREDDLARKRFRNSFNERFEIARKR</sequence>
<dbReference type="EMBL" id="LBOZ01000004">
    <property type="protein sequence ID" value="KKP47498.1"/>
    <property type="molecule type" value="Genomic_DNA"/>
</dbReference>
<evidence type="ECO:0000313" key="1">
    <source>
        <dbReference type="EMBL" id="KKP47498.1"/>
    </source>
</evidence>
<gene>
    <name evidence="1" type="ORF">UR38_C0004G0041</name>
</gene>
<protein>
    <submittedName>
        <fullName evidence="1">Uncharacterized protein</fullName>
    </submittedName>
</protein>